<keyword evidence="5" id="KW-0472">Membrane</keyword>
<dbReference type="Pfam" id="PF13432">
    <property type="entry name" value="TPR_16"/>
    <property type="match status" value="1"/>
</dbReference>
<dbReference type="Gene3D" id="1.10.510.10">
    <property type="entry name" value="Transferase(Phosphotransferase) domain 1"/>
    <property type="match status" value="1"/>
</dbReference>
<dbReference type="PROSITE" id="PS50011">
    <property type="entry name" value="PROTEIN_KINASE_DOM"/>
    <property type="match status" value="1"/>
</dbReference>
<protein>
    <submittedName>
        <fullName evidence="7">Serine/threonine protein kinase</fullName>
    </submittedName>
</protein>
<proteinExistence type="predicted"/>
<comment type="caution">
    <text evidence="7">The sequence shown here is derived from an EMBL/GenBank/DDBJ whole genome shotgun (WGS) entry which is preliminary data.</text>
</comment>
<dbReference type="SMART" id="SM00220">
    <property type="entry name" value="S_TKc"/>
    <property type="match status" value="1"/>
</dbReference>
<feature type="region of interest" description="Disordered" evidence="4">
    <location>
        <begin position="189"/>
        <end position="209"/>
    </location>
</feature>
<dbReference type="Gene3D" id="3.30.200.20">
    <property type="entry name" value="Phosphorylase Kinase, domain 1"/>
    <property type="match status" value="1"/>
</dbReference>
<keyword evidence="8" id="KW-1185">Reference proteome</keyword>
<dbReference type="Gene3D" id="1.25.40.10">
    <property type="entry name" value="Tetratricopeptide repeat domain"/>
    <property type="match status" value="1"/>
</dbReference>
<dbReference type="EMBL" id="JFZT01000039">
    <property type="protein sequence ID" value="EZQ07058.1"/>
    <property type="molecule type" value="Genomic_DNA"/>
</dbReference>
<dbReference type="SUPFAM" id="SSF48452">
    <property type="entry name" value="TPR-like"/>
    <property type="match status" value="1"/>
</dbReference>
<dbReference type="PANTHER" id="PTHR24348">
    <property type="entry name" value="SERINE/THREONINE-PROTEIN KINASE UNC-51-RELATED"/>
    <property type="match status" value="1"/>
</dbReference>
<dbReference type="CDD" id="cd14014">
    <property type="entry name" value="STKc_PknB_like"/>
    <property type="match status" value="1"/>
</dbReference>
<keyword evidence="5" id="KW-0812">Transmembrane</keyword>
<dbReference type="Proteomes" id="UP000024332">
    <property type="component" value="Unassembled WGS sequence"/>
</dbReference>
<evidence type="ECO:0000256" key="3">
    <source>
        <dbReference type="PROSITE-ProRule" id="PRU00339"/>
    </source>
</evidence>
<dbReference type="GO" id="GO:0005737">
    <property type="term" value="C:cytoplasm"/>
    <property type="evidence" value="ECO:0007669"/>
    <property type="project" value="TreeGrafter"/>
</dbReference>
<feature type="repeat" description="TPR" evidence="3">
    <location>
        <begin position="144"/>
        <end position="177"/>
    </location>
</feature>
<dbReference type="SMART" id="SM00028">
    <property type="entry name" value="TPR"/>
    <property type="match status" value="3"/>
</dbReference>
<keyword evidence="7" id="KW-0418">Kinase</keyword>
<dbReference type="OrthoDB" id="44214at2157"/>
<feature type="domain" description="Protein kinase" evidence="6">
    <location>
        <begin position="215"/>
        <end position="451"/>
    </location>
</feature>
<dbReference type="Pfam" id="PF00069">
    <property type="entry name" value="Pkinase"/>
    <property type="match status" value="1"/>
</dbReference>
<feature type="repeat" description="TPR" evidence="3">
    <location>
        <begin position="110"/>
        <end position="143"/>
    </location>
</feature>
<dbReference type="InterPro" id="IPR019734">
    <property type="entry name" value="TPR_rpt"/>
</dbReference>
<keyword evidence="2" id="KW-0067">ATP-binding</keyword>
<evidence type="ECO:0000259" key="6">
    <source>
        <dbReference type="PROSITE" id="PS50011"/>
    </source>
</evidence>
<dbReference type="InterPro" id="IPR045269">
    <property type="entry name" value="Atg1-like"/>
</dbReference>
<name>A0A031LN31_9CREN</name>
<dbReference type="Pfam" id="PF13181">
    <property type="entry name" value="TPR_8"/>
    <property type="match status" value="1"/>
</dbReference>
<evidence type="ECO:0000256" key="2">
    <source>
        <dbReference type="ARBA" id="ARBA00022840"/>
    </source>
</evidence>
<dbReference type="PROSITE" id="PS00107">
    <property type="entry name" value="PROTEIN_KINASE_ATP"/>
    <property type="match status" value="1"/>
</dbReference>
<accession>A0A031LN31</accession>
<evidence type="ECO:0000256" key="5">
    <source>
        <dbReference type="SAM" id="Phobius"/>
    </source>
</evidence>
<dbReference type="InterPro" id="IPR008271">
    <property type="entry name" value="Ser/Thr_kinase_AS"/>
</dbReference>
<reference evidence="7 8" key="1">
    <citation type="submission" date="2014-03" db="EMBL/GenBank/DDBJ databases">
        <title>Draft genome sequence of the novel thermoacidophilic archaea Acidianus copahuensis ALE1 strain, isolated from Copahue volcanic area in Neuquen Argentina.</title>
        <authorList>
            <person name="Urbieta M.S."/>
            <person name="Rascovan N."/>
            <person name="Castro C."/>
            <person name="Revale S."/>
            <person name="Giaveno M.A."/>
            <person name="Vazquez M.P."/>
            <person name="Donati E.R."/>
        </authorList>
    </citation>
    <scope>NUCLEOTIDE SEQUENCE [LARGE SCALE GENOMIC DNA]</scope>
    <source>
        <strain evidence="7 8">ALE1</strain>
    </source>
</reference>
<organism evidence="7 8">
    <name type="scientific">Candidatus Acidianus copahuensis</name>
    <dbReference type="NCBI Taxonomy" id="1160895"/>
    <lineage>
        <taxon>Archaea</taxon>
        <taxon>Thermoproteota</taxon>
        <taxon>Thermoprotei</taxon>
        <taxon>Sulfolobales</taxon>
        <taxon>Sulfolobaceae</taxon>
        <taxon>Acidianus</taxon>
    </lineage>
</organism>
<keyword evidence="3" id="KW-0802">TPR repeat</keyword>
<evidence type="ECO:0000313" key="8">
    <source>
        <dbReference type="Proteomes" id="UP000024332"/>
    </source>
</evidence>
<dbReference type="PROSITE" id="PS00108">
    <property type="entry name" value="PROTEIN_KINASE_ST"/>
    <property type="match status" value="1"/>
</dbReference>
<sequence>MSAIYRSLGVLVALFAIGMAFSAPFRPLFDFFFFLFMISLFVMITFSIIWNSWGGSRMFSDIFDHEISSLFKRPMASYLFKLGLRLYNNGDYYNASKVLLRSLKIDPFNADAYYILALCAERIGKLGYAEKDLRRAISLKPDIAEYHYELGNVLKIMGRLYEAQVEFREALRFSPNNPKYASALSSLNQGVSQHGSSNQPNTSPKTKSTDNIGEYRIVSLLGEGGSSKVYKVEREGKFYAIKIPKLLNKDFIKEVGIWLSLEHPNIVKLIDYSIDPPFLVMEYVEKSLDKIKKLDLITAIRISRDVISALKFAHSKGIVHGDVKPSNVLIDDMGRGKLTDWDSASYLSREMTNSRFTIEYASPEEISGGKIGPSSDIYQVCEVLYEVTTGRKPFNSVSDKLSSTFPLPSLIDPSLKPIDGVMLACLTNNAESRINEDDLESELKKIEEKVLFNNLTHTQEATLELIYYLVKEGKYNEALNWCRKRGEEDLCSLLERKVMYDFPDQGTILKKIEIMLKK</sequence>
<dbReference type="InterPro" id="IPR000719">
    <property type="entry name" value="Prot_kinase_dom"/>
</dbReference>
<dbReference type="PROSITE" id="PS50005">
    <property type="entry name" value="TPR"/>
    <property type="match status" value="3"/>
</dbReference>
<dbReference type="InterPro" id="IPR011990">
    <property type="entry name" value="TPR-like_helical_dom_sf"/>
</dbReference>
<evidence type="ECO:0000256" key="4">
    <source>
        <dbReference type="SAM" id="MobiDB-lite"/>
    </source>
</evidence>
<dbReference type="InterPro" id="IPR011009">
    <property type="entry name" value="Kinase-like_dom_sf"/>
</dbReference>
<feature type="repeat" description="TPR" evidence="3">
    <location>
        <begin position="76"/>
        <end position="109"/>
    </location>
</feature>
<evidence type="ECO:0000256" key="1">
    <source>
        <dbReference type="ARBA" id="ARBA00022741"/>
    </source>
</evidence>
<dbReference type="AlphaFoldDB" id="A0A031LN31"/>
<keyword evidence="7" id="KW-0808">Transferase</keyword>
<dbReference type="InterPro" id="IPR017441">
    <property type="entry name" value="Protein_kinase_ATP_BS"/>
</dbReference>
<keyword evidence="7" id="KW-0723">Serine/threonine-protein kinase</keyword>
<dbReference type="GO" id="GO:0004674">
    <property type="term" value="F:protein serine/threonine kinase activity"/>
    <property type="evidence" value="ECO:0007669"/>
    <property type="project" value="UniProtKB-KW"/>
</dbReference>
<dbReference type="GO" id="GO:0005524">
    <property type="term" value="F:ATP binding"/>
    <property type="evidence" value="ECO:0007669"/>
    <property type="project" value="UniProtKB-KW"/>
</dbReference>
<keyword evidence="5" id="KW-1133">Transmembrane helix</keyword>
<dbReference type="SUPFAM" id="SSF56112">
    <property type="entry name" value="Protein kinase-like (PK-like)"/>
    <property type="match status" value="1"/>
</dbReference>
<keyword evidence="1" id="KW-0547">Nucleotide-binding</keyword>
<feature type="transmembrane region" description="Helical" evidence="5">
    <location>
        <begin position="32"/>
        <end position="50"/>
    </location>
</feature>
<gene>
    <name evidence="7" type="ORF">CM19_06840</name>
</gene>
<dbReference type="STRING" id="1160895.CM19_06840"/>
<dbReference type="RefSeq" id="WP_052349469.1">
    <property type="nucleotide sequence ID" value="NZ_JFZT01000039.1"/>
</dbReference>
<evidence type="ECO:0000313" key="7">
    <source>
        <dbReference type="EMBL" id="EZQ07058.1"/>
    </source>
</evidence>